<dbReference type="SUPFAM" id="SSF56300">
    <property type="entry name" value="Metallo-dependent phosphatases"/>
    <property type="match status" value="1"/>
</dbReference>
<dbReference type="InterPro" id="IPR029052">
    <property type="entry name" value="Metallo-depent_PP-like"/>
</dbReference>
<reference evidence="3 5" key="2">
    <citation type="submission" date="2018-08" db="EMBL/GenBank/DDBJ databases">
        <title>Genomic Encyclopedia of Archaeal and Bacterial Type Strains, Phase II (KMG-II): from individual species to whole genera.</title>
        <authorList>
            <person name="Goeker M."/>
        </authorList>
    </citation>
    <scope>NUCLEOTIDE SEQUENCE [LARGE SCALE GENOMIC DNA]</scope>
    <source>
        <strain evidence="3 5">DSM 2261</strain>
    </source>
</reference>
<evidence type="ECO:0000313" key="4">
    <source>
        <dbReference type="Proteomes" id="UP000035579"/>
    </source>
</evidence>
<dbReference type="EMBL" id="QUMU01000019">
    <property type="protein sequence ID" value="REG22617.1"/>
    <property type="molecule type" value="Genomic_DNA"/>
</dbReference>
<proteinExistence type="predicted"/>
<dbReference type="AlphaFoldDB" id="A0AAC8TF32"/>
<evidence type="ECO:0000259" key="1">
    <source>
        <dbReference type="Pfam" id="PF09423"/>
    </source>
</evidence>
<name>A0AAC8TF32_9BACT</name>
<dbReference type="PANTHER" id="PTHR43606:SF2">
    <property type="entry name" value="ALKALINE PHOSPHATASE FAMILY PROTEIN (AFU_ORTHOLOGUE AFUA_5G03860)"/>
    <property type="match status" value="1"/>
</dbReference>
<keyword evidence="5" id="KW-1185">Reference proteome</keyword>
<reference evidence="2 4" key="1">
    <citation type="submission" date="2015-05" db="EMBL/GenBank/DDBJ databases">
        <title>Genome assembly of Archangium gephyra DSM 2261.</title>
        <authorList>
            <person name="Sharma G."/>
            <person name="Subramanian S."/>
        </authorList>
    </citation>
    <scope>NUCLEOTIDE SEQUENCE [LARGE SCALE GENOMIC DNA]</scope>
    <source>
        <strain evidence="2 4">DSM 2261</strain>
    </source>
</reference>
<feature type="domain" description="PhoD-like phosphatase metallophosphatase" evidence="1">
    <location>
        <begin position="175"/>
        <end position="415"/>
    </location>
</feature>
<dbReference type="PANTHER" id="PTHR43606">
    <property type="entry name" value="PHOSPHATASE, PUTATIVE (AFU_ORTHOLOGUE AFUA_6G08710)-RELATED"/>
    <property type="match status" value="1"/>
</dbReference>
<gene>
    <name evidence="2" type="ORF">AA314_05228</name>
    <name evidence="3" type="ORF">ATI61_119147</name>
</gene>
<evidence type="ECO:0000313" key="2">
    <source>
        <dbReference type="EMBL" id="AKJ03602.1"/>
    </source>
</evidence>
<dbReference type="CDD" id="cd07389">
    <property type="entry name" value="MPP_PhoD"/>
    <property type="match status" value="1"/>
</dbReference>
<evidence type="ECO:0000313" key="3">
    <source>
        <dbReference type="EMBL" id="REG22617.1"/>
    </source>
</evidence>
<dbReference type="Gene3D" id="3.60.21.70">
    <property type="entry name" value="PhoD-like phosphatase"/>
    <property type="match status" value="1"/>
</dbReference>
<dbReference type="KEGG" id="age:AA314_05228"/>
<dbReference type="InterPro" id="IPR052900">
    <property type="entry name" value="Phospholipid_Metab_Enz"/>
</dbReference>
<sequence length="518" mass="59144">MPQMLRPPSVGPIVGHTTDTRVRLWIRAADIPDLRTVGVAALYEWGRSEPREVRYFRLHREYDRTGTVDFEGLKPDTRYTARMGSVTVDSLDSELIVEDEEVFERLPKDLKVWKEDFLRLDPEVSEATFTTNPSAAQGGFSFLMGSCRYPGLMGQSKRSDEIFQAMYRHVELARSETALPPRFVLMMGDQIYADKLNRTLPMGRADTWREFQERYVEAFTTPYIRQLMRSVPTYMILDDHEIEDNWVQSRLKDALKRDLFHNAIRAYMSYQWVHGPRNFDKRIHYSFDYAQVPFFVLDGRTQRIRDDDDGSLRGNHLLGYPAKSSAPGFKGQLDQFCDWLVEMQAQRGNVPKFVVSAGVFAPNDVGSRGGNGGGSDSWPAFPETRRRVLRTIVDNGVQNVVFLSGDIHCSNVSELYFEKKRGGKLPLKAFSIVSSAFYWPFPFADGDPLGLVHDSKAEEDGFDVNGSVTMHYTTRGFEQDDNFTHVTYDMARNALVVQNYNRKGTALNGPNELKLAAR</sequence>
<dbReference type="Proteomes" id="UP000035579">
    <property type="component" value="Chromosome"/>
</dbReference>
<dbReference type="InterPro" id="IPR038607">
    <property type="entry name" value="PhoD-like_sf"/>
</dbReference>
<dbReference type="Pfam" id="PF09423">
    <property type="entry name" value="PhoD"/>
    <property type="match status" value="1"/>
</dbReference>
<dbReference type="EMBL" id="CP011509">
    <property type="protein sequence ID" value="AKJ03602.1"/>
    <property type="molecule type" value="Genomic_DNA"/>
</dbReference>
<dbReference type="RefSeq" id="WP_053066692.1">
    <property type="nucleotide sequence ID" value="NZ_CP011509.1"/>
</dbReference>
<organism evidence="2 4">
    <name type="scientific">Archangium gephyra</name>
    <dbReference type="NCBI Taxonomy" id="48"/>
    <lineage>
        <taxon>Bacteria</taxon>
        <taxon>Pseudomonadati</taxon>
        <taxon>Myxococcota</taxon>
        <taxon>Myxococcia</taxon>
        <taxon>Myxococcales</taxon>
        <taxon>Cystobacterineae</taxon>
        <taxon>Archangiaceae</taxon>
        <taxon>Archangium</taxon>
    </lineage>
</organism>
<protein>
    <submittedName>
        <fullName evidence="2 3">Alkaline phosphatase D</fullName>
    </submittedName>
</protein>
<dbReference type="Proteomes" id="UP000256345">
    <property type="component" value="Unassembled WGS sequence"/>
</dbReference>
<dbReference type="InterPro" id="IPR018946">
    <property type="entry name" value="PhoD-like_MPP"/>
</dbReference>
<evidence type="ECO:0000313" key="5">
    <source>
        <dbReference type="Proteomes" id="UP000256345"/>
    </source>
</evidence>
<accession>A0AAC8TF32</accession>